<reference evidence="1" key="1">
    <citation type="journal article" date="2023" name="Access Microbiol">
        <title>De-novo genome assembly for Akanthomyces muscarius, a biocontrol agent of insect agricultural pests.</title>
        <authorList>
            <person name="Erdos Z."/>
            <person name="Studholme D.J."/>
            <person name="Raymond B."/>
            <person name="Sharma M."/>
        </authorList>
    </citation>
    <scope>NUCLEOTIDE SEQUENCE</scope>
    <source>
        <strain evidence="1">Ve6</strain>
    </source>
</reference>
<evidence type="ECO:0000313" key="2">
    <source>
        <dbReference type="Proteomes" id="UP001144673"/>
    </source>
</evidence>
<organism evidence="1 2">
    <name type="scientific">Akanthomyces muscarius</name>
    <name type="common">Entomopathogenic fungus</name>
    <name type="synonym">Lecanicillium muscarium</name>
    <dbReference type="NCBI Taxonomy" id="2231603"/>
    <lineage>
        <taxon>Eukaryota</taxon>
        <taxon>Fungi</taxon>
        <taxon>Dikarya</taxon>
        <taxon>Ascomycota</taxon>
        <taxon>Pezizomycotina</taxon>
        <taxon>Sordariomycetes</taxon>
        <taxon>Hypocreomycetidae</taxon>
        <taxon>Hypocreales</taxon>
        <taxon>Cordycipitaceae</taxon>
        <taxon>Akanthomyces</taxon>
    </lineage>
</organism>
<dbReference type="AlphaFoldDB" id="A0A9W8UGI9"/>
<protein>
    <submittedName>
        <fullName evidence="1">Uncharacterized protein</fullName>
    </submittedName>
</protein>
<dbReference type="Proteomes" id="UP001144673">
    <property type="component" value="Unassembled WGS sequence"/>
</dbReference>
<keyword evidence="2" id="KW-1185">Reference proteome</keyword>
<accession>A0A9W8UGI9</accession>
<gene>
    <name evidence="1" type="ORF">LMH87_007723</name>
</gene>
<name>A0A9W8UGI9_AKAMU</name>
<dbReference type="KEGG" id="amus:LMH87_007723"/>
<sequence length="618" mass="69230">MYHVMNSSTRPDTLAQYLLPKRRHLETLEDLKAIIDESIREIQRRPSFHSLAVSHRRLVQPSYPTFIRFSVLRIAQSNCSVDRVVEAASNFHGYGNCKATHNLHFPIRLAISDGRNCPLPWQGSRSVPDVPGYPLFYTPIDSKQVKPRPSAALFSFKRSAARANADTPGPTRKSGKANTKYAVAEQACVNRSSSTGDNHIALFVKAYLAYFDAIAAALDGTILRHNADITQLSTLNIADPRFSSHVIRNLPSSEMVNVCGQPRRYQEFWAYCCLPAPAVFASAPSMAQINATAFSMYELLGMEMTCVCDVPLKLSPNGPYFYAKPNLIISYIETYAHQNGIQNQLNEALQIAMLWPCLLQTDAPVTLPAALHATDWITENFTPPNTDIIEIDTPSEGLVSSNPAVVLASTLAGAWALQSQLYDFIGIIISDRRCWDVGHSDLERASKWLQSVASEPGAGWDLLFRHHFETTPSFLQLTGLDTESISWFELLSRFSLKEWRYPAHLRLLQPFWTATSVCCQLPWEIAWHPDIISSQERITASPSFSRKIFPALSLHGVVTITATKSSHAPLELISSCGLRVIAEFDCYQMRWPRRNGAMIHRGWRIPLLSQPLSVDWSK</sequence>
<dbReference type="RefSeq" id="XP_056047880.1">
    <property type="nucleotide sequence ID" value="XM_056194967.1"/>
</dbReference>
<dbReference type="GeneID" id="80894882"/>
<evidence type="ECO:0000313" key="1">
    <source>
        <dbReference type="EMBL" id="KAJ4142262.1"/>
    </source>
</evidence>
<proteinExistence type="predicted"/>
<comment type="caution">
    <text evidence="1">The sequence shown here is derived from an EMBL/GenBank/DDBJ whole genome shotgun (WGS) entry which is preliminary data.</text>
</comment>
<dbReference type="EMBL" id="JAJHUN010000012">
    <property type="protein sequence ID" value="KAJ4142262.1"/>
    <property type="molecule type" value="Genomic_DNA"/>
</dbReference>